<keyword evidence="6" id="KW-1185">Reference proteome</keyword>
<organism evidence="5 6">
    <name type="scientific">Cirrhinus molitorella</name>
    <name type="common">mud carp</name>
    <dbReference type="NCBI Taxonomy" id="172907"/>
    <lineage>
        <taxon>Eukaryota</taxon>
        <taxon>Metazoa</taxon>
        <taxon>Chordata</taxon>
        <taxon>Craniata</taxon>
        <taxon>Vertebrata</taxon>
        <taxon>Euteleostomi</taxon>
        <taxon>Actinopterygii</taxon>
        <taxon>Neopterygii</taxon>
        <taxon>Teleostei</taxon>
        <taxon>Ostariophysi</taxon>
        <taxon>Cypriniformes</taxon>
        <taxon>Cyprinidae</taxon>
        <taxon>Labeoninae</taxon>
        <taxon>Labeonini</taxon>
        <taxon>Cirrhinus</taxon>
    </lineage>
</organism>
<keyword evidence="2" id="KW-0677">Repeat</keyword>
<name>A0ABR3MH90_9TELE</name>
<evidence type="ECO:0000256" key="3">
    <source>
        <dbReference type="SAM" id="MobiDB-lite"/>
    </source>
</evidence>
<dbReference type="InterPro" id="IPR051261">
    <property type="entry name" value="NLR"/>
</dbReference>
<comment type="caution">
    <text evidence="5">The sequence shown here is derived from an EMBL/GenBank/DDBJ whole genome shotgun (WGS) entry which is preliminary data.</text>
</comment>
<dbReference type="InterPro" id="IPR029495">
    <property type="entry name" value="NACHT-assoc"/>
</dbReference>
<feature type="region of interest" description="Disordered" evidence="3">
    <location>
        <begin position="65"/>
        <end position="107"/>
    </location>
</feature>
<proteinExistence type="predicted"/>
<dbReference type="Pfam" id="PF14484">
    <property type="entry name" value="FISNA"/>
    <property type="match status" value="1"/>
</dbReference>
<evidence type="ECO:0000256" key="1">
    <source>
        <dbReference type="ARBA" id="ARBA00022614"/>
    </source>
</evidence>
<evidence type="ECO:0000259" key="4">
    <source>
        <dbReference type="SMART" id="SM01288"/>
    </source>
</evidence>
<evidence type="ECO:0000256" key="2">
    <source>
        <dbReference type="ARBA" id="ARBA00022737"/>
    </source>
</evidence>
<feature type="region of interest" description="Disordered" evidence="3">
    <location>
        <begin position="24"/>
        <end position="50"/>
    </location>
</feature>
<feature type="domain" description="FISNA" evidence="4">
    <location>
        <begin position="144"/>
        <end position="191"/>
    </location>
</feature>
<evidence type="ECO:0000313" key="5">
    <source>
        <dbReference type="EMBL" id="KAL1263711.1"/>
    </source>
</evidence>
<dbReference type="EMBL" id="JAYMGO010000013">
    <property type="protein sequence ID" value="KAL1263711.1"/>
    <property type="molecule type" value="Genomic_DNA"/>
</dbReference>
<dbReference type="SMART" id="SM01288">
    <property type="entry name" value="FISNA"/>
    <property type="match status" value="1"/>
</dbReference>
<dbReference type="Proteomes" id="UP001558613">
    <property type="component" value="Unassembled WGS sequence"/>
</dbReference>
<evidence type="ECO:0000313" key="6">
    <source>
        <dbReference type="Proteomes" id="UP001558613"/>
    </source>
</evidence>
<protein>
    <recommendedName>
        <fullName evidence="4">FISNA domain-containing protein</fullName>
    </recommendedName>
</protein>
<dbReference type="PANTHER" id="PTHR24106">
    <property type="entry name" value="NACHT, LRR AND CARD DOMAINS-CONTAINING"/>
    <property type="match status" value="1"/>
</dbReference>
<accession>A0ABR3MH90</accession>
<keyword evidence="1" id="KW-0433">Leucine-rich repeat</keyword>
<feature type="non-terminal residue" evidence="5">
    <location>
        <position position="191"/>
    </location>
</feature>
<reference evidence="5 6" key="1">
    <citation type="submission" date="2023-09" db="EMBL/GenBank/DDBJ databases">
        <authorList>
            <person name="Wang M."/>
        </authorList>
    </citation>
    <scope>NUCLEOTIDE SEQUENCE [LARGE SCALE GENOMIC DNA]</scope>
    <source>
        <strain evidence="5">GT-2023</strain>
        <tissue evidence="5">Liver</tissue>
    </source>
</reference>
<gene>
    <name evidence="5" type="ORF">QQF64_006450</name>
</gene>
<sequence length="191" mass="21377">MHWSLRDAQVTRLCSFIMDDTQTPRDEGFSPGCSSDHQKRSDPESSCVSMGSDASLLHQMDFMKSDGSIGHPQNLSSVHQKKSEPEPSCVSMRSDASLPRPVNFKSDDTRSILAPRSVTKPVCKSMNQQQVITYPGVSHEVLNTFRSNLKKLFECLYEGTAMQGNPTLLNEIYTELYITESENGEISNEHE</sequence>